<feature type="compositionally biased region" description="Polar residues" evidence="1">
    <location>
        <begin position="92"/>
        <end position="105"/>
    </location>
</feature>
<dbReference type="EMBL" id="CAXKWB010003130">
    <property type="protein sequence ID" value="CAL4068412.1"/>
    <property type="molecule type" value="Genomic_DNA"/>
</dbReference>
<name>A0AAV2Q3Q5_MEGNR</name>
<evidence type="ECO:0000313" key="3">
    <source>
        <dbReference type="Proteomes" id="UP001497623"/>
    </source>
</evidence>
<keyword evidence="3" id="KW-1185">Reference proteome</keyword>
<comment type="caution">
    <text evidence="2">The sequence shown here is derived from an EMBL/GenBank/DDBJ whole genome shotgun (WGS) entry which is preliminary data.</text>
</comment>
<reference evidence="2 3" key="1">
    <citation type="submission" date="2024-05" db="EMBL/GenBank/DDBJ databases">
        <authorList>
            <person name="Wallberg A."/>
        </authorList>
    </citation>
    <scope>NUCLEOTIDE SEQUENCE [LARGE SCALE GENOMIC DNA]</scope>
</reference>
<evidence type="ECO:0000256" key="1">
    <source>
        <dbReference type="SAM" id="MobiDB-lite"/>
    </source>
</evidence>
<accession>A0AAV2Q3Q5</accession>
<feature type="non-terminal residue" evidence="2">
    <location>
        <position position="1"/>
    </location>
</feature>
<dbReference type="AlphaFoldDB" id="A0AAV2Q3Q5"/>
<feature type="region of interest" description="Disordered" evidence="1">
    <location>
        <begin position="60"/>
        <end position="105"/>
    </location>
</feature>
<organism evidence="2 3">
    <name type="scientific">Meganyctiphanes norvegica</name>
    <name type="common">Northern krill</name>
    <name type="synonym">Thysanopoda norvegica</name>
    <dbReference type="NCBI Taxonomy" id="48144"/>
    <lineage>
        <taxon>Eukaryota</taxon>
        <taxon>Metazoa</taxon>
        <taxon>Ecdysozoa</taxon>
        <taxon>Arthropoda</taxon>
        <taxon>Crustacea</taxon>
        <taxon>Multicrustacea</taxon>
        <taxon>Malacostraca</taxon>
        <taxon>Eumalacostraca</taxon>
        <taxon>Eucarida</taxon>
        <taxon>Euphausiacea</taxon>
        <taxon>Euphausiidae</taxon>
        <taxon>Meganyctiphanes</taxon>
    </lineage>
</organism>
<gene>
    <name evidence="2" type="ORF">MNOR_LOCUS7214</name>
</gene>
<evidence type="ECO:0000313" key="2">
    <source>
        <dbReference type="EMBL" id="CAL4068412.1"/>
    </source>
</evidence>
<dbReference type="Proteomes" id="UP001497623">
    <property type="component" value="Unassembled WGS sequence"/>
</dbReference>
<proteinExistence type="predicted"/>
<feature type="region of interest" description="Disordered" evidence="1">
    <location>
        <begin position="1"/>
        <end position="25"/>
    </location>
</feature>
<feature type="compositionally biased region" description="Polar residues" evidence="1">
    <location>
        <begin position="1"/>
        <end position="10"/>
    </location>
</feature>
<sequence>TIGTTLSGNAIQPPRRTNPGSYQQPATITGDLSTLVNEDAYGQSLAEGIGAYQQSNIQTTDSFSRRPLGSALGSYQQQSHLLSSPIPEDNYHQTTSLGGGTYQRQNSYRQPLTSQRNYNQQLTTGTLSYQRPVSNVRESYGYQQRPLALSAGGGAYQRS</sequence>
<feature type="compositionally biased region" description="Polar residues" evidence="1">
    <location>
        <begin position="73"/>
        <end position="82"/>
    </location>
</feature>
<protein>
    <submittedName>
        <fullName evidence="2">Uncharacterized protein</fullName>
    </submittedName>
</protein>